<name>A0A1V1PA79_9BACT</name>
<dbReference type="InterPro" id="IPR027417">
    <property type="entry name" value="P-loop_NTPase"/>
</dbReference>
<dbReference type="Proteomes" id="UP000189670">
    <property type="component" value="Unassembled WGS sequence"/>
</dbReference>
<dbReference type="PANTHER" id="PTHR30121:SF12">
    <property type="entry name" value="TYPE IV SECRETION SYSTEM PROTEIN CAGE"/>
    <property type="match status" value="1"/>
</dbReference>
<dbReference type="SUPFAM" id="SSF52540">
    <property type="entry name" value="P-loop containing nucleoside triphosphate hydrolases"/>
    <property type="match status" value="1"/>
</dbReference>
<protein>
    <recommendedName>
        <fullName evidence="1">TraG P-loop domain-containing protein</fullName>
    </recommendedName>
</protein>
<dbReference type="InterPro" id="IPR043964">
    <property type="entry name" value="P-loop_TraG"/>
</dbReference>
<dbReference type="EMBL" id="ATBP01000235">
    <property type="protein sequence ID" value="ETR71684.1"/>
    <property type="molecule type" value="Genomic_DNA"/>
</dbReference>
<comment type="caution">
    <text evidence="2">The sequence shown here is derived from an EMBL/GenBank/DDBJ whole genome shotgun (WGS) entry which is preliminary data.</text>
</comment>
<evidence type="ECO:0000259" key="1">
    <source>
        <dbReference type="Pfam" id="PF19044"/>
    </source>
</evidence>
<dbReference type="Gene3D" id="3.40.50.300">
    <property type="entry name" value="P-loop containing nucleotide triphosphate hydrolases"/>
    <property type="match status" value="1"/>
</dbReference>
<evidence type="ECO:0000313" key="3">
    <source>
        <dbReference type="Proteomes" id="UP000189670"/>
    </source>
</evidence>
<sequence>MNNPRKHPMSITHLSDLLPISTKYQGKHENSRGLPELCLVKTEDTEPFWFNLDGHAMMVGPTGSGKSYGLCAIMAFFYRYPNAQVFAFDKGGSLKTTSMAFEGKYIELSEHVIQPLRNIDKKQDFDWAVDWINLLLKGRLDDQVGNIKNSIVDSMRSLKRRPEKERTLSGFMNFTSKEIREVLSHYKGSTIDGGTENNIVGRDWLCFEMGSMFENNSEIAVPVLLYLFYMIEKRLKKGVPTLIVLDEVWLYLENTLFAQRIRLWLKTLRKLWGYVVFATQEIDDLQDSGIYTSLENSTHTEIWLPNKKAKKDEISKFYKRAGLTNAEIGQISIKAPKQNYLIKQPEGSRWIQFGGGALTKSIFGCEHTDFPINKGMN</sequence>
<dbReference type="Pfam" id="PF19044">
    <property type="entry name" value="P-loop_TraG"/>
    <property type="match status" value="1"/>
</dbReference>
<dbReference type="PANTHER" id="PTHR30121">
    <property type="entry name" value="UNCHARACTERIZED PROTEIN YJGR-RELATED"/>
    <property type="match status" value="1"/>
</dbReference>
<reference evidence="3" key="1">
    <citation type="submission" date="2012-11" db="EMBL/GenBank/DDBJ databases">
        <authorList>
            <person name="Lucero-Rivera Y.E."/>
            <person name="Tovar-Ramirez D."/>
        </authorList>
    </citation>
    <scope>NUCLEOTIDE SEQUENCE [LARGE SCALE GENOMIC DNA]</scope>
    <source>
        <strain evidence="3">Araruama</strain>
    </source>
</reference>
<gene>
    <name evidence="2" type="ORF">OMM_02297</name>
</gene>
<dbReference type="AlphaFoldDB" id="A0A1V1PA79"/>
<accession>A0A1V1PA79</accession>
<dbReference type="InterPro" id="IPR051162">
    <property type="entry name" value="T4SS_component"/>
</dbReference>
<organism evidence="2 3">
    <name type="scientific">Candidatus Magnetoglobus multicellularis str. Araruama</name>
    <dbReference type="NCBI Taxonomy" id="890399"/>
    <lineage>
        <taxon>Bacteria</taxon>
        <taxon>Pseudomonadati</taxon>
        <taxon>Thermodesulfobacteriota</taxon>
        <taxon>Desulfobacteria</taxon>
        <taxon>Desulfobacterales</taxon>
        <taxon>Desulfobacteraceae</taxon>
        <taxon>Candidatus Magnetoglobus</taxon>
    </lineage>
</organism>
<evidence type="ECO:0000313" key="2">
    <source>
        <dbReference type="EMBL" id="ETR71684.1"/>
    </source>
</evidence>
<proteinExistence type="predicted"/>
<feature type="domain" description="TraG P-loop" evidence="1">
    <location>
        <begin position="197"/>
        <end position="331"/>
    </location>
</feature>